<feature type="region of interest" description="Disordered" evidence="1">
    <location>
        <begin position="1"/>
        <end position="32"/>
    </location>
</feature>
<evidence type="ECO:0000313" key="2">
    <source>
        <dbReference type="EMBL" id="NKE43590.1"/>
    </source>
</evidence>
<evidence type="ECO:0000256" key="1">
    <source>
        <dbReference type="SAM" id="MobiDB-lite"/>
    </source>
</evidence>
<dbReference type="Proteomes" id="UP000765160">
    <property type="component" value="Unassembled WGS sequence"/>
</dbReference>
<reference evidence="2 3" key="1">
    <citation type="submission" date="2020-03" db="EMBL/GenBank/DDBJ databases">
        <title>Roseomonas selenitidurans sp. nov. isolated from soil.</title>
        <authorList>
            <person name="Liu H."/>
        </authorList>
    </citation>
    <scope>NUCLEOTIDE SEQUENCE [LARGE SCALE GENOMIC DNA]</scope>
    <source>
        <strain evidence="2 3">JCM 15073</strain>
    </source>
</reference>
<keyword evidence="3" id="KW-1185">Reference proteome</keyword>
<gene>
    <name evidence="2" type="ORF">HB662_02295</name>
</gene>
<comment type="caution">
    <text evidence="2">The sequence shown here is derived from an EMBL/GenBank/DDBJ whole genome shotgun (WGS) entry which is preliminary data.</text>
</comment>
<evidence type="ECO:0008006" key="4">
    <source>
        <dbReference type="Google" id="ProtNLM"/>
    </source>
</evidence>
<proteinExistence type="predicted"/>
<accession>A0ABX1ESV3</accession>
<organism evidence="2 3">
    <name type="scientific">Falsiroseomonas frigidaquae</name>
    <dbReference type="NCBI Taxonomy" id="487318"/>
    <lineage>
        <taxon>Bacteria</taxon>
        <taxon>Pseudomonadati</taxon>
        <taxon>Pseudomonadota</taxon>
        <taxon>Alphaproteobacteria</taxon>
        <taxon>Acetobacterales</taxon>
        <taxon>Roseomonadaceae</taxon>
        <taxon>Falsiroseomonas</taxon>
    </lineage>
</organism>
<evidence type="ECO:0000313" key="3">
    <source>
        <dbReference type="Proteomes" id="UP000765160"/>
    </source>
</evidence>
<name>A0ABX1ESV3_9PROT</name>
<protein>
    <recommendedName>
        <fullName evidence="4">Minor tail protein</fullName>
    </recommendedName>
</protein>
<dbReference type="RefSeq" id="WP_168046715.1">
    <property type="nucleotide sequence ID" value="NZ_JAATJR010000001.1"/>
</dbReference>
<sequence>MDRIHHPTAAASPPAVDAHPTSGYPSAGNPVTGTPGTTLTPWIVHSLIEEFLAIIVEAGLTPDKASLTQVRDALRAMRGRGVLVSLASPMTIGNASETIVTWPTPIYDDAGFWVSGFPTSLTVPAGVSRIRVVCQATWDNEAVGDRKMRVLINGVEEGDGLPAMRLPSAGDLDVTILNASGGVVPVTPGDYIQLAVFQDRGANLNLRATNTWMYIEALR</sequence>
<dbReference type="EMBL" id="JAAVTX010000001">
    <property type="protein sequence ID" value="NKE43590.1"/>
    <property type="molecule type" value="Genomic_DNA"/>
</dbReference>